<dbReference type="PANTHER" id="PTHR36433:SF2">
    <property type="entry name" value="YXEA FAMILY PROTEIN"/>
    <property type="match status" value="1"/>
</dbReference>
<proteinExistence type="predicted"/>
<keyword evidence="1" id="KW-0472">Membrane</keyword>
<organism evidence="2 3">
    <name type="scientific">Herbaspirillum rhizosphaerae</name>
    <dbReference type="NCBI Taxonomy" id="346179"/>
    <lineage>
        <taxon>Bacteria</taxon>
        <taxon>Pseudomonadati</taxon>
        <taxon>Pseudomonadota</taxon>
        <taxon>Betaproteobacteria</taxon>
        <taxon>Burkholderiales</taxon>
        <taxon>Oxalobacteraceae</taxon>
        <taxon>Herbaspirillum</taxon>
    </lineage>
</organism>
<comment type="caution">
    <text evidence="2">The sequence shown here is derived from an EMBL/GenBank/DDBJ whole genome shotgun (WGS) entry which is preliminary data.</text>
</comment>
<keyword evidence="3" id="KW-1185">Reference proteome</keyword>
<keyword evidence="1" id="KW-1133">Transmembrane helix</keyword>
<reference evidence="2 3" key="1">
    <citation type="journal article" date="2024" name="Chem. Sci.">
        <title>Discovery of megapolipeptins by genome mining of a Burkholderiales bacteria collection.</title>
        <authorList>
            <person name="Paulo B.S."/>
            <person name="Recchia M.J.J."/>
            <person name="Lee S."/>
            <person name="Fergusson C.H."/>
            <person name="Romanowski S.B."/>
            <person name="Hernandez A."/>
            <person name="Krull N."/>
            <person name="Liu D.Y."/>
            <person name="Cavanagh H."/>
            <person name="Bos A."/>
            <person name="Gray C.A."/>
            <person name="Murphy B.T."/>
            <person name="Linington R.G."/>
            <person name="Eustaquio A.S."/>
        </authorList>
    </citation>
    <scope>NUCLEOTIDE SEQUENCE [LARGE SCALE GENOMIC DNA]</scope>
    <source>
        <strain evidence="2 3">RL21-008-BIB-B</strain>
    </source>
</reference>
<evidence type="ECO:0000313" key="3">
    <source>
        <dbReference type="Proteomes" id="UP001629214"/>
    </source>
</evidence>
<dbReference type="PANTHER" id="PTHR36433">
    <property type="entry name" value="HYPOTHETICAL CYTOSOLIC PROTEIN"/>
    <property type="match status" value="1"/>
</dbReference>
<dbReference type="RefSeq" id="WP_408169343.1">
    <property type="nucleotide sequence ID" value="NZ_JAQQFR010000012.1"/>
</dbReference>
<feature type="transmembrane region" description="Helical" evidence="1">
    <location>
        <begin position="25"/>
        <end position="46"/>
    </location>
</feature>
<dbReference type="Proteomes" id="UP001629214">
    <property type="component" value="Unassembled WGS sequence"/>
</dbReference>
<sequence>MQLNFSPLRTSIRFPDLTDEKMKRIYAVSLFAGLAFIASMVLNPAFNNTLNRWGKKEFYVYVVDPGKRILPDTIVRHIYEYRLPAMDEGGSQKTLTFTSDKQLSLDTYLRLYVSSADKVTAWEEVPQQELPDRIKNGNIP</sequence>
<gene>
    <name evidence="2" type="ORF">PQR63_18000</name>
</gene>
<keyword evidence="1" id="KW-0812">Transmembrane</keyword>
<dbReference type="Pfam" id="PF06486">
    <property type="entry name" value="DUF1093"/>
    <property type="match status" value="1"/>
</dbReference>
<evidence type="ECO:0000256" key="1">
    <source>
        <dbReference type="SAM" id="Phobius"/>
    </source>
</evidence>
<accession>A0ABW8ZBE0</accession>
<dbReference type="EMBL" id="JAQQFR010000012">
    <property type="protein sequence ID" value="MFL9880296.1"/>
    <property type="molecule type" value="Genomic_DNA"/>
</dbReference>
<dbReference type="Gene3D" id="2.40.50.480">
    <property type="match status" value="1"/>
</dbReference>
<dbReference type="InterPro" id="IPR036166">
    <property type="entry name" value="YxeA-like_sf"/>
</dbReference>
<dbReference type="InterPro" id="IPR006542">
    <property type="entry name" value="DUF1093"/>
</dbReference>
<protein>
    <submittedName>
        <fullName evidence="2">YxeA family protein</fullName>
    </submittedName>
</protein>
<evidence type="ECO:0000313" key="2">
    <source>
        <dbReference type="EMBL" id="MFL9880296.1"/>
    </source>
</evidence>
<name>A0ABW8ZBE0_9BURK</name>
<dbReference type="SUPFAM" id="SSF159121">
    <property type="entry name" value="BC4932-like"/>
    <property type="match status" value="1"/>
</dbReference>
<dbReference type="NCBIfam" id="TIGR01655">
    <property type="entry name" value="yxeA_fam"/>
    <property type="match status" value="1"/>
</dbReference>